<evidence type="ECO:0000259" key="1">
    <source>
        <dbReference type="SMART" id="SM00587"/>
    </source>
</evidence>
<dbReference type="eggNOG" id="ENOG502QVFS">
    <property type="taxonomic scope" value="Eukaryota"/>
</dbReference>
<evidence type="ECO:0000313" key="2">
    <source>
        <dbReference type="EMBL" id="EDV93530.1"/>
    </source>
</evidence>
<dbReference type="PhylomeDB" id="B4JFP9"/>
<reference evidence="2 3" key="1">
    <citation type="journal article" date="2007" name="Nature">
        <title>Evolution of genes and genomes on the Drosophila phylogeny.</title>
        <authorList>
            <consortium name="Drosophila 12 Genomes Consortium"/>
            <person name="Clark A.G."/>
            <person name="Eisen M.B."/>
            <person name="Smith D.R."/>
            <person name="Bergman C.M."/>
            <person name="Oliver B."/>
            <person name="Markow T.A."/>
            <person name="Kaufman T.C."/>
            <person name="Kellis M."/>
            <person name="Gelbart W."/>
            <person name="Iyer V.N."/>
            <person name="Pollard D.A."/>
            <person name="Sackton T.B."/>
            <person name="Larracuente A.M."/>
            <person name="Singh N.D."/>
            <person name="Abad J.P."/>
            <person name="Abt D.N."/>
            <person name="Adryan B."/>
            <person name="Aguade M."/>
            <person name="Akashi H."/>
            <person name="Anderson W.W."/>
            <person name="Aquadro C.F."/>
            <person name="Ardell D.H."/>
            <person name="Arguello R."/>
            <person name="Artieri C.G."/>
            <person name="Barbash D.A."/>
            <person name="Barker D."/>
            <person name="Barsanti P."/>
            <person name="Batterham P."/>
            <person name="Batzoglou S."/>
            <person name="Begun D."/>
            <person name="Bhutkar A."/>
            <person name="Blanco E."/>
            <person name="Bosak S.A."/>
            <person name="Bradley R.K."/>
            <person name="Brand A.D."/>
            <person name="Brent M.R."/>
            <person name="Brooks A.N."/>
            <person name="Brown R.H."/>
            <person name="Butlin R.K."/>
            <person name="Caggese C."/>
            <person name="Calvi B.R."/>
            <person name="Bernardo de Carvalho A."/>
            <person name="Caspi A."/>
            <person name="Castrezana S."/>
            <person name="Celniker S.E."/>
            <person name="Chang J.L."/>
            <person name="Chapple C."/>
            <person name="Chatterji S."/>
            <person name="Chinwalla A."/>
            <person name="Civetta A."/>
            <person name="Clifton S.W."/>
            <person name="Comeron J.M."/>
            <person name="Costello J.C."/>
            <person name="Coyne J.A."/>
            <person name="Daub J."/>
            <person name="David R.G."/>
            <person name="Delcher A.L."/>
            <person name="Delehaunty K."/>
            <person name="Do C.B."/>
            <person name="Ebling H."/>
            <person name="Edwards K."/>
            <person name="Eickbush T."/>
            <person name="Evans J.D."/>
            <person name="Filipski A."/>
            <person name="Findeiss S."/>
            <person name="Freyhult E."/>
            <person name="Fulton L."/>
            <person name="Fulton R."/>
            <person name="Garcia A.C."/>
            <person name="Gardiner A."/>
            <person name="Garfield D.A."/>
            <person name="Garvin B.E."/>
            <person name="Gibson G."/>
            <person name="Gilbert D."/>
            <person name="Gnerre S."/>
            <person name="Godfrey J."/>
            <person name="Good R."/>
            <person name="Gotea V."/>
            <person name="Gravely B."/>
            <person name="Greenberg A.J."/>
            <person name="Griffiths-Jones S."/>
            <person name="Gross S."/>
            <person name="Guigo R."/>
            <person name="Gustafson E.A."/>
            <person name="Haerty W."/>
            <person name="Hahn M.W."/>
            <person name="Halligan D.L."/>
            <person name="Halpern A.L."/>
            <person name="Halter G.M."/>
            <person name="Han M.V."/>
            <person name="Heger A."/>
            <person name="Hillier L."/>
            <person name="Hinrichs A.S."/>
            <person name="Holmes I."/>
            <person name="Hoskins R.A."/>
            <person name="Hubisz M.J."/>
            <person name="Hultmark D."/>
            <person name="Huntley M.A."/>
            <person name="Jaffe D.B."/>
            <person name="Jagadeeshan S."/>
            <person name="Jeck W.R."/>
            <person name="Johnson J."/>
            <person name="Jones C.D."/>
            <person name="Jordan W.C."/>
            <person name="Karpen G.H."/>
            <person name="Kataoka E."/>
            <person name="Keightley P.D."/>
            <person name="Kheradpour P."/>
            <person name="Kirkness E.F."/>
            <person name="Koerich L.B."/>
            <person name="Kristiansen K."/>
            <person name="Kudrna D."/>
            <person name="Kulathinal R.J."/>
            <person name="Kumar S."/>
            <person name="Kwok R."/>
            <person name="Lander E."/>
            <person name="Langley C.H."/>
            <person name="Lapoint R."/>
            <person name="Lazzaro B.P."/>
            <person name="Lee S.J."/>
            <person name="Levesque L."/>
            <person name="Li R."/>
            <person name="Lin C.F."/>
            <person name="Lin M.F."/>
            <person name="Lindblad-Toh K."/>
            <person name="Llopart A."/>
            <person name="Long M."/>
            <person name="Low L."/>
            <person name="Lozovsky E."/>
            <person name="Lu J."/>
            <person name="Luo M."/>
            <person name="Machado C.A."/>
            <person name="Makalowski W."/>
            <person name="Marzo M."/>
            <person name="Matsuda M."/>
            <person name="Matzkin L."/>
            <person name="McAllister B."/>
            <person name="McBride C.S."/>
            <person name="McKernan B."/>
            <person name="McKernan K."/>
            <person name="Mendez-Lago M."/>
            <person name="Minx P."/>
            <person name="Mollenhauer M.U."/>
            <person name="Montooth K."/>
            <person name="Mount S.M."/>
            <person name="Mu X."/>
            <person name="Myers E."/>
            <person name="Negre B."/>
            <person name="Newfeld S."/>
            <person name="Nielsen R."/>
            <person name="Noor M.A."/>
            <person name="O'Grady P."/>
            <person name="Pachter L."/>
            <person name="Papaceit M."/>
            <person name="Parisi M.J."/>
            <person name="Parisi M."/>
            <person name="Parts L."/>
            <person name="Pedersen J.S."/>
            <person name="Pesole G."/>
            <person name="Phillippy A.M."/>
            <person name="Ponting C.P."/>
            <person name="Pop M."/>
            <person name="Porcelli D."/>
            <person name="Powell J.R."/>
            <person name="Prohaska S."/>
            <person name="Pruitt K."/>
            <person name="Puig M."/>
            <person name="Quesneville H."/>
            <person name="Ram K.R."/>
            <person name="Rand D."/>
            <person name="Rasmussen M.D."/>
            <person name="Reed L.K."/>
            <person name="Reenan R."/>
            <person name="Reily A."/>
            <person name="Remington K.A."/>
            <person name="Rieger T.T."/>
            <person name="Ritchie M.G."/>
            <person name="Robin C."/>
            <person name="Rogers Y.H."/>
            <person name="Rohde C."/>
            <person name="Rozas J."/>
            <person name="Rubenfield M.J."/>
            <person name="Ruiz A."/>
            <person name="Russo S."/>
            <person name="Salzberg S.L."/>
            <person name="Sanchez-Gracia A."/>
            <person name="Saranga D.J."/>
            <person name="Sato H."/>
            <person name="Schaeffer S.W."/>
            <person name="Schatz M.C."/>
            <person name="Schlenke T."/>
            <person name="Schwartz R."/>
            <person name="Segarra C."/>
            <person name="Singh R.S."/>
            <person name="Sirot L."/>
            <person name="Sirota M."/>
            <person name="Sisneros N.B."/>
            <person name="Smith C.D."/>
            <person name="Smith T.F."/>
            <person name="Spieth J."/>
            <person name="Stage D.E."/>
            <person name="Stark A."/>
            <person name="Stephan W."/>
            <person name="Strausberg R.L."/>
            <person name="Strempel S."/>
            <person name="Sturgill D."/>
            <person name="Sutton G."/>
            <person name="Sutton G.G."/>
            <person name="Tao W."/>
            <person name="Teichmann S."/>
            <person name="Tobari Y.N."/>
            <person name="Tomimura Y."/>
            <person name="Tsolas J.M."/>
            <person name="Valente V.L."/>
            <person name="Venter E."/>
            <person name="Venter J.C."/>
            <person name="Vicario S."/>
            <person name="Vieira F.G."/>
            <person name="Vilella A.J."/>
            <person name="Villasante A."/>
            <person name="Walenz B."/>
            <person name="Wang J."/>
            <person name="Wasserman M."/>
            <person name="Watts T."/>
            <person name="Wilson D."/>
            <person name="Wilson R.K."/>
            <person name="Wing R.A."/>
            <person name="Wolfner M.F."/>
            <person name="Wong A."/>
            <person name="Wong G.K."/>
            <person name="Wu C.I."/>
            <person name="Wu G."/>
            <person name="Yamamoto D."/>
            <person name="Yang H.P."/>
            <person name="Yang S.P."/>
            <person name="Yorke J.A."/>
            <person name="Yoshida K."/>
            <person name="Zdobnov E."/>
            <person name="Zhang P."/>
            <person name="Zhang Y."/>
            <person name="Zimin A.V."/>
            <person name="Baldwin J."/>
            <person name="Abdouelleil A."/>
            <person name="Abdulkadir J."/>
            <person name="Abebe A."/>
            <person name="Abera B."/>
            <person name="Abreu J."/>
            <person name="Acer S.C."/>
            <person name="Aftuck L."/>
            <person name="Alexander A."/>
            <person name="An P."/>
            <person name="Anderson E."/>
            <person name="Anderson S."/>
            <person name="Arachi H."/>
            <person name="Azer M."/>
            <person name="Bachantsang P."/>
            <person name="Barry A."/>
            <person name="Bayul T."/>
            <person name="Berlin A."/>
            <person name="Bessette D."/>
            <person name="Bloom T."/>
            <person name="Blye J."/>
            <person name="Boguslavskiy L."/>
            <person name="Bonnet C."/>
            <person name="Boukhgalter B."/>
            <person name="Bourzgui I."/>
            <person name="Brown A."/>
            <person name="Cahill P."/>
            <person name="Channer S."/>
            <person name="Cheshatsang Y."/>
            <person name="Chuda L."/>
            <person name="Citroen M."/>
            <person name="Collymore A."/>
            <person name="Cooke P."/>
            <person name="Costello M."/>
            <person name="D'Aco K."/>
            <person name="Daza R."/>
            <person name="De Haan G."/>
            <person name="DeGray S."/>
            <person name="DeMaso C."/>
            <person name="Dhargay N."/>
            <person name="Dooley K."/>
            <person name="Dooley E."/>
            <person name="Doricent M."/>
            <person name="Dorje P."/>
            <person name="Dorjee K."/>
            <person name="Dupes A."/>
            <person name="Elong R."/>
            <person name="Falk J."/>
            <person name="Farina A."/>
            <person name="Faro S."/>
            <person name="Ferguson D."/>
            <person name="Fisher S."/>
            <person name="Foley C.D."/>
            <person name="Franke A."/>
            <person name="Friedrich D."/>
            <person name="Gadbois L."/>
            <person name="Gearin G."/>
            <person name="Gearin C.R."/>
            <person name="Giannoukos G."/>
            <person name="Goode T."/>
            <person name="Graham J."/>
            <person name="Grandbois E."/>
            <person name="Grewal S."/>
            <person name="Gyaltsen K."/>
            <person name="Hafez N."/>
            <person name="Hagos B."/>
            <person name="Hall J."/>
            <person name="Henson C."/>
            <person name="Hollinger A."/>
            <person name="Honan T."/>
            <person name="Huard M.D."/>
            <person name="Hughes L."/>
            <person name="Hurhula B."/>
            <person name="Husby M.E."/>
            <person name="Kamat A."/>
            <person name="Kanga B."/>
            <person name="Kashin S."/>
            <person name="Khazanovich D."/>
            <person name="Kisner P."/>
            <person name="Lance K."/>
            <person name="Lara M."/>
            <person name="Lee W."/>
            <person name="Lennon N."/>
            <person name="Letendre F."/>
            <person name="LeVine R."/>
            <person name="Lipovsky A."/>
            <person name="Liu X."/>
            <person name="Liu J."/>
            <person name="Liu S."/>
            <person name="Lokyitsang T."/>
            <person name="Lokyitsang Y."/>
            <person name="Lubonja R."/>
            <person name="Lui A."/>
            <person name="MacDonald P."/>
            <person name="Magnisalis V."/>
            <person name="Maru K."/>
            <person name="Matthews C."/>
            <person name="McCusker W."/>
            <person name="McDonough S."/>
            <person name="Mehta T."/>
            <person name="Meldrim J."/>
            <person name="Meneus L."/>
            <person name="Mihai O."/>
            <person name="Mihalev A."/>
            <person name="Mihova T."/>
            <person name="Mittelman R."/>
            <person name="Mlenga V."/>
            <person name="Montmayeur A."/>
            <person name="Mulrain L."/>
            <person name="Navidi A."/>
            <person name="Naylor J."/>
            <person name="Negash T."/>
            <person name="Nguyen T."/>
            <person name="Nguyen N."/>
            <person name="Nicol R."/>
            <person name="Norbu C."/>
            <person name="Norbu N."/>
            <person name="Novod N."/>
            <person name="O'Neill B."/>
            <person name="Osman S."/>
            <person name="Markiewicz E."/>
            <person name="Oyono O.L."/>
            <person name="Patti C."/>
            <person name="Phunkhang P."/>
            <person name="Pierre F."/>
            <person name="Priest M."/>
            <person name="Raghuraman S."/>
            <person name="Rege F."/>
            <person name="Reyes R."/>
            <person name="Rise C."/>
            <person name="Rogov P."/>
            <person name="Ross K."/>
            <person name="Ryan E."/>
            <person name="Settipalli S."/>
            <person name="Shea T."/>
            <person name="Sherpa N."/>
            <person name="Shi L."/>
            <person name="Shih D."/>
            <person name="Sparrow T."/>
            <person name="Spaulding J."/>
            <person name="Stalker J."/>
            <person name="Stange-Thomann N."/>
            <person name="Stavropoulos S."/>
            <person name="Stone C."/>
            <person name="Strader C."/>
            <person name="Tesfaye S."/>
            <person name="Thomson T."/>
            <person name="Thoulutsang Y."/>
            <person name="Thoulutsang D."/>
            <person name="Topham K."/>
            <person name="Topping I."/>
            <person name="Tsamla T."/>
            <person name="Vassiliev H."/>
            <person name="Vo A."/>
            <person name="Wangchuk T."/>
            <person name="Wangdi T."/>
            <person name="Weiand M."/>
            <person name="Wilkinson J."/>
            <person name="Wilson A."/>
            <person name="Yadav S."/>
            <person name="Young G."/>
            <person name="Yu Q."/>
            <person name="Zembek L."/>
            <person name="Zhong D."/>
            <person name="Zimmer A."/>
            <person name="Zwirko Z."/>
            <person name="Jaffe D.B."/>
            <person name="Alvarez P."/>
            <person name="Brockman W."/>
            <person name="Butler J."/>
            <person name="Chin C."/>
            <person name="Gnerre S."/>
            <person name="Grabherr M."/>
            <person name="Kleber M."/>
            <person name="Mauceli E."/>
            <person name="MacCallum I."/>
        </authorList>
    </citation>
    <scope>NUCLEOTIDE SEQUENCE [LARGE SCALE GENOMIC DNA]</scope>
    <source>
        <strain evidence="3">Tucson 15287-2541.00</strain>
    </source>
</reference>
<dbReference type="SUPFAM" id="SSF56112">
    <property type="entry name" value="Protein kinase-like (PK-like)"/>
    <property type="match status" value="1"/>
</dbReference>
<evidence type="ECO:0000313" key="3">
    <source>
        <dbReference type="Proteomes" id="UP000001070"/>
    </source>
</evidence>
<sequence length="430" mass="50200">MSDSKKIVNPNKHLIIPDWITEKYFKVVLDKDEENYVKVLKFTPVAAIPPGENFTSIMLRIYIDLEMKDGSTKTKTYILKTMLASERGGTEIAEFGLFPKELKMYQTYLHAFEALYKEAGEDIQIAPKCLHTEEREGNIHFIFEDLGVKKFRNVDRIKGLDMEHMIRTLHKLAEFHAAGSVYAEQHGPYPSDFDDGFVPRNNSSFLMDSFKLREKSYKKSMATWGMKDAEKYIKSFPTAEQYRAQCISTFEVDPKEFNTLTHGDFWSSNLMCNYLPNGKVDQLLLVDFQICKWGSPAIDLLFFITLSAANDIRLKEFDHFICIYWERLVECLKLLKYQKPLPMLRDLHSSLYKKNNSFYVFFALTNHLPLIVFPTDKDSNFHSLQSESEEAEQLRLRLTSNPIFGNIMKDLYPFYYNRGVLNFDDYELQS</sequence>
<dbReference type="Proteomes" id="UP000001070">
    <property type="component" value="Unassembled WGS sequence"/>
</dbReference>
<proteinExistence type="predicted"/>
<dbReference type="EMBL" id="CH916369">
    <property type="protein sequence ID" value="EDV93530.1"/>
    <property type="molecule type" value="Genomic_DNA"/>
</dbReference>
<dbReference type="OMA" id="KAMLSWG"/>
<dbReference type="AlphaFoldDB" id="B4JFP9"/>
<dbReference type="InterPro" id="IPR004119">
    <property type="entry name" value="EcKL"/>
</dbReference>
<dbReference type="HOGENOM" id="CLU_010718_0_0_1"/>
<feature type="domain" description="CHK kinase-like" evidence="1">
    <location>
        <begin position="141"/>
        <end position="334"/>
    </location>
</feature>
<dbReference type="Pfam" id="PF02958">
    <property type="entry name" value="EcKL"/>
    <property type="match status" value="1"/>
</dbReference>
<dbReference type="PANTHER" id="PTHR11012:SF6">
    <property type="entry name" value="CHK DOMAIN OV1-RELATED"/>
    <property type="match status" value="1"/>
</dbReference>
<dbReference type="Gene3D" id="3.90.1200.10">
    <property type="match status" value="1"/>
</dbReference>
<dbReference type="InterPro" id="IPR011009">
    <property type="entry name" value="Kinase-like_dom_sf"/>
</dbReference>
<accession>B4JFP9</accession>
<dbReference type="InParanoid" id="B4JFP9"/>
<dbReference type="KEGG" id="dgr:6564204"/>
<dbReference type="STRING" id="7222.B4JFP9"/>
<dbReference type="SMART" id="SM00587">
    <property type="entry name" value="CHK"/>
    <property type="match status" value="1"/>
</dbReference>
<keyword evidence="3" id="KW-1185">Reference proteome</keyword>
<dbReference type="InterPro" id="IPR015897">
    <property type="entry name" value="CHK_kinase-like"/>
</dbReference>
<name>B4JFP9_DROGR</name>
<dbReference type="PANTHER" id="PTHR11012">
    <property type="entry name" value="PROTEIN KINASE-LIKE DOMAIN-CONTAINING"/>
    <property type="match status" value="1"/>
</dbReference>
<dbReference type="FunCoup" id="B4JFP9">
    <property type="interactions" value="38"/>
</dbReference>
<dbReference type="OrthoDB" id="191037at2759"/>
<organism evidence="3">
    <name type="scientific">Drosophila grimshawi</name>
    <name type="common">Hawaiian fruit fly</name>
    <name type="synonym">Idiomyia grimshawi</name>
    <dbReference type="NCBI Taxonomy" id="7222"/>
    <lineage>
        <taxon>Eukaryota</taxon>
        <taxon>Metazoa</taxon>
        <taxon>Ecdysozoa</taxon>
        <taxon>Arthropoda</taxon>
        <taxon>Hexapoda</taxon>
        <taxon>Insecta</taxon>
        <taxon>Pterygota</taxon>
        <taxon>Neoptera</taxon>
        <taxon>Endopterygota</taxon>
        <taxon>Diptera</taxon>
        <taxon>Brachycera</taxon>
        <taxon>Muscomorpha</taxon>
        <taxon>Ephydroidea</taxon>
        <taxon>Drosophilidae</taxon>
        <taxon>Drosophila</taxon>
        <taxon>Hawaiian Drosophila</taxon>
    </lineage>
</organism>
<protein>
    <submittedName>
        <fullName evidence="2">GH19369</fullName>
    </submittedName>
</protein>
<gene>
    <name evidence="2" type="primary">Dgri\GH19369</name>
    <name evidence="2" type="ORF">Dgri_GH19369</name>
</gene>